<evidence type="ECO:0000313" key="2">
    <source>
        <dbReference type="Proteomes" id="UP000887540"/>
    </source>
</evidence>
<dbReference type="AlphaFoldDB" id="A0A914ESI1"/>
<dbReference type="InterPro" id="IPR019429">
    <property type="entry name" value="7TM_GPCR_serpentine_rcpt_Sri"/>
</dbReference>
<keyword evidence="2" id="KW-1185">Reference proteome</keyword>
<keyword evidence="1" id="KW-0812">Transmembrane</keyword>
<sequence>MIFFLVQPATLFPLVGGFSLGFLGIFGSEGTYISFELITVIALNQLVSYSFVMWYQYAVMKGRGRIVEFIKNPKLFIGSYMAYMFIVIAIVITFMRLARSQKETIFMDLRQDETNSFGFIQTVFINQVGACFRVC</sequence>
<dbReference type="Pfam" id="PF10327">
    <property type="entry name" value="7TM_GPCR_Sri"/>
    <property type="match status" value="1"/>
</dbReference>
<dbReference type="Proteomes" id="UP000887540">
    <property type="component" value="Unplaced"/>
</dbReference>
<feature type="transmembrane region" description="Helical" evidence="1">
    <location>
        <begin position="6"/>
        <end position="25"/>
    </location>
</feature>
<accession>A0A914ESI1</accession>
<evidence type="ECO:0000313" key="3">
    <source>
        <dbReference type="WBParaSite" id="ACRNAN_scaffold9904.g15304.t1"/>
    </source>
</evidence>
<proteinExistence type="predicted"/>
<organism evidence="2 3">
    <name type="scientific">Acrobeloides nanus</name>
    <dbReference type="NCBI Taxonomy" id="290746"/>
    <lineage>
        <taxon>Eukaryota</taxon>
        <taxon>Metazoa</taxon>
        <taxon>Ecdysozoa</taxon>
        <taxon>Nematoda</taxon>
        <taxon>Chromadorea</taxon>
        <taxon>Rhabditida</taxon>
        <taxon>Tylenchina</taxon>
        <taxon>Cephalobomorpha</taxon>
        <taxon>Cephaloboidea</taxon>
        <taxon>Cephalobidae</taxon>
        <taxon>Acrobeloides</taxon>
    </lineage>
</organism>
<protein>
    <submittedName>
        <fullName evidence="3">Uncharacterized protein</fullName>
    </submittedName>
</protein>
<keyword evidence="1" id="KW-1133">Transmembrane helix</keyword>
<feature type="transmembrane region" description="Helical" evidence="1">
    <location>
        <begin position="77"/>
        <end position="98"/>
    </location>
</feature>
<dbReference type="WBParaSite" id="ACRNAN_scaffold9904.g15304.t1">
    <property type="protein sequence ID" value="ACRNAN_scaffold9904.g15304.t1"/>
    <property type="gene ID" value="ACRNAN_scaffold9904.g15304"/>
</dbReference>
<evidence type="ECO:0000256" key="1">
    <source>
        <dbReference type="SAM" id="Phobius"/>
    </source>
</evidence>
<feature type="transmembrane region" description="Helical" evidence="1">
    <location>
        <begin position="37"/>
        <end position="57"/>
    </location>
</feature>
<keyword evidence="1" id="KW-0472">Membrane</keyword>
<name>A0A914ESI1_9BILA</name>
<reference evidence="3" key="1">
    <citation type="submission" date="2022-11" db="UniProtKB">
        <authorList>
            <consortium name="WormBaseParasite"/>
        </authorList>
    </citation>
    <scope>IDENTIFICATION</scope>
</reference>